<dbReference type="InterPro" id="IPR018934">
    <property type="entry name" value="RIO_dom"/>
</dbReference>
<evidence type="ECO:0000313" key="16">
    <source>
        <dbReference type="Proteomes" id="UP000027138"/>
    </source>
</evidence>
<dbReference type="SUPFAM" id="SSF56112">
    <property type="entry name" value="Protein kinase-like (PK-like)"/>
    <property type="match status" value="1"/>
</dbReference>
<comment type="catalytic activity">
    <reaction evidence="12">
        <text>L-seryl-[protein] + ATP = O-phospho-L-seryl-[protein] + ADP + H(+)</text>
        <dbReference type="Rhea" id="RHEA:17989"/>
        <dbReference type="Rhea" id="RHEA-COMP:9863"/>
        <dbReference type="Rhea" id="RHEA-COMP:11604"/>
        <dbReference type="ChEBI" id="CHEBI:15378"/>
        <dbReference type="ChEBI" id="CHEBI:29999"/>
        <dbReference type="ChEBI" id="CHEBI:30616"/>
        <dbReference type="ChEBI" id="CHEBI:83421"/>
        <dbReference type="ChEBI" id="CHEBI:456216"/>
        <dbReference type="EC" id="2.7.11.1"/>
    </reaction>
</comment>
<evidence type="ECO:0000256" key="5">
    <source>
        <dbReference type="ARBA" id="ARBA00022679"/>
    </source>
</evidence>
<dbReference type="PANTHER" id="PTHR45852:SF1">
    <property type="entry name" value="SERINE_THREONINE-PROTEIN KINASE RIO2"/>
    <property type="match status" value="1"/>
</dbReference>
<name>A0A067KLH4_JATCU</name>
<proteinExistence type="inferred from homology"/>
<dbReference type="PANTHER" id="PTHR45852">
    <property type="entry name" value="SER/THR-PROTEIN KINASE RIO2"/>
    <property type="match status" value="1"/>
</dbReference>
<feature type="domain" description="RIO kinase" evidence="14">
    <location>
        <begin position="3"/>
        <end position="189"/>
    </location>
</feature>
<feature type="region of interest" description="Disordered" evidence="13">
    <location>
        <begin position="233"/>
        <end position="258"/>
    </location>
</feature>
<keyword evidence="4" id="KW-0723">Serine/threonine-protein kinase</keyword>
<evidence type="ECO:0000256" key="9">
    <source>
        <dbReference type="ARBA" id="ARBA00022840"/>
    </source>
</evidence>
<dbReference type="EMBL" id="KK914416">
    <property type="protein sequence ID" value="KDP36987.1"/>
    <property type="molecule type" value="Genomic_DNA"/>
</dbReference>
<keyword evidence="16" id="KW-1185">Reference proteome</keyword>
<dbReference type="STRING" id="180498.A0A067KLH4"/>
<evidence type="ECO:0000256" key="1">
    <source>
        <dbReference type="ARBA" id="ARBA00001946"/>
    </source>
</evidence>
<feature type="region of interest" description="Disordered" evidence="13">
    <location>
        <begin position="275"/>
        <end position="296"/>
    </location>
</feature>
<feature type="region of interest" description="Disordered" evidence="13">
    <location>
        <begin position="195"/>
        <end position="218"/>
    </location>
</feature>
<gene>
    <name evidence="15" type="ORF">JCGZ_08626</name>
</gene>
<keyword evidence="5" id="KW-0808">Transferase</keyword>
<organism evidence="15 16">
    <name type="scientific">Jatropha curcas</name>
    <name type="common">Barbados nut</name>
    <dbReference type="NCBI Taxonomy" id="180498"/>
    <lineage>
        <taxon>Eukaryota</taxon>
        <taxon>Viridiplantae</taxon>
        <taxon>Streptophyta</taxon>
        <taxon>Embryophyta</taxon>
        <taxon>Tracheophyta</taxon>
        <taxon>Spermatophyta</taxon>
        <taxon>Magnoliopsida</taxon>
        <taxon>eudicotyledons</taxon>
        <taxon>Gunneridae</taxon>
        <taxon>Pentapetalae</taxon>
        <taxon>rosids</taxon>
        <taxon>fabids</taxon>
        <taxon>Malpighiales</taxon>
        <taxon>Euphorbiaceae</taxon>
        <taxon>Crotonoideae</taxon>
        <taxon>Jatropheae</taxon>
        <taxon>Jatropha</taxon>
    </lineage>
</organism>
<keyword evidence="10" id="KW-0460">Magnesium</keyword>
<dbReference type="GO" id="GO:0005829">
    <property type="term" value="C:cytosol"/>
    <property type="evidence" value="ECO:0007669"/>
    <property type="project" value="TreeGrafter"/>
</dbReference>
<protein>
    <recommendedName>
        <fullName evidence="3">non-specific serine/threonine protein kinase</fullName>
        <ecNumber evidence="3">2.7.11.1</ecNumber>
    </recommendedName>
</protein>
<accession>A0A067KLH4</accession>
<evidence type="ECO:0000256" key="13">
    <source>
        <dbReference type="SAM" id="MobiDB-lite"/>
    </source>
</evidence>
<dbReference type="OrthoDB" id="10258631at2759"/>
<keyword evidence="8" id="KW-0418">Kinase</keyword>
<keyword evidence="9" id="KW-0067">ATP-binding</keyword>
<keyword evidence="7" id="KW-0547">Nucleotide-binding</keyword>
<reference evidence="15 16" key="1">
    <citation type="journal article" date="2014" name="PLoS ONE">
        <title>Global Analysis of Gene Expression Profiles in Physic Nut (Jatropha curcas L.) Seedlings Exposed to Salt Stress.</title>
        <authorList>
            <person name="Zhang L."/>
            <person name="Zhang C."/>
            <person name="Wu P."/>
            <person name="Chen Y."/>
            <person name="Li M."/>
            <person name="Jiang H."/>
            <person name="Wu G."/>
        </authorList>
    </citation>
    <scope>NUCLEOTIDE SEQUENCE [LARGE SCALE GENOMIC DNA]</scope>
    <source>
        <strain evidence="16">cv. GZQX0401</strain>
        <tissue evidence="15">Young leaves</tissue>
    </source>
</reference>
<dbReference type="FunFam" id="3.30.200.20:FF:000052">
    <property type="entry name" value="Serine/threonine-protein kinase RIO2"/>
    <property type="match status" value="1"/>
</dbReference>
<evidence type="ECO:0000256" key="3">
    <source>
        <dbReference type="ARBA" id="ARBA00012513"/>
    </source>
</evidence>
<dbReference type="Gene3D" id="3.30.200.20">
    <property type="entry name" value="Phosphorylase Kinase, domain 1"/>
    <property type="match status" value="1"/>
</dbReference>
<dbReference type="InterPro" id="IPR000687">
    <property type="entry name" value="RIO_kinase"/>
</dbReference>
<comment type="cofactor">
    <cofactor evidence="1">
        <name>Mg(2+)</name>
        <dbReference type="ChEBI" id="CHEBI:18420"/>
    </cofactor>
</comment>
<keyword evidence="6" id="KW-0479">Metal-binding</keyword>
<evidence type="ECO:0000256" key="7">
    <source>
        <dbReference type="ARBA" id="ARBA00022741"/>
    </source>
</evidence>
<dbReference type="GO" id="GO:0005634">
    <property type="term" value="C:nucleus"/>
    <property type="evidence" value="ECO:0007669"/>
    <property type="project" value="TreeGrafter"/>
</dbReference>
<dbReference type="GO" id="GO:0004674">
    <property type="term" value="F:protein serine/threonine kinase activity"/>
    <property type="evidence" value="ECO:0007669"/>
    <property type="project" value="UniProtKB-KW"/>
</dbReference>
<evidence type="ECO:0000313" key="15">
    <source>
        <dbReference type="EMBL" id="KDP36987.1"/>
    </source>
</evidence>
<evidence type="ECO:0000256" key="12">
    <source>
        <dbReference type="ARBA" id="ARBA00048679"/>
    </source>
</evidence>
<sequence>MGFGSLTLDMITLPFKRCSIVEYLELLIVKSELERSLDGTILAMKLHRLGRVSFRAVKSKRDYLRHRRNYNLLYLSCLAALKEFAFMKALEEHGFPVPQAMDCNRHCVVMSRVYGYPLHFDRDVECIFKFFSKRFNLSFQEHIDEIDGSDVDSDETGSTYFFFYIKNSRLSQQGACCGFTRKDLNHIEKFIEAGSAKDTSSDTEGTEDEEHASESNETTIKKLDSLHLAEQFNVENSPSGEKSRPLPNDNQENQEKYSLCSKLLQPQLQNIFLPDTLKTPQISYTPRGSKRLALNP</sequence>
<evidence type="ECO:0000256" key="10">
    <source>
        <dbReference type="ARBA" id="ARBA00022842"/>
    </source>
</evidence>
<dbReference type="Pfam" id="PF01163">
    <property type="entry name" value="RIO1"/>
    <property type="match status" value="1"/>
</dbReference>
<dbReference type="GO" id="GO:0005524">
    <property type="term" value="F:ATP binding"/>
    <property type="evidence" value="ECO:0007669"/>
    <property type="project" value="UniProtKB-KW"/>
</dbReference>
<dbReference type="GO" id="GO:0030490">
    <property type="term" value="P:maturation of SSU-rRNA"/>
    <property type="evidence" value="ECO:0007669"/>
    <property type="project" value="TreeGrafter"/>
</dbReference>
<dbReference type="AlphaFoldDB" id="A0A067KLH4"/>
<dbReference type="EC" id="2.7.11.1" evidence="3"/>
<evidence type="ECO:0000256" key="2">
    <source>
        <dbReference type="ARBA" id="ARBA00009196"/>
    </source>
</evidence>
<evidence type="ECO:0000256" key="4">
    <source>
        <dbReference type="ARBA" id="ARBA00022527"/>
    </source>
</evidence>
<evidence type="ECO:0000259" key="14">
    <source>
        <dbReference type="SMART" id="SM00090"/>
    </source>
</evidence>
<dbReference type="Proteomes" id="UP000027138">
    <property type="component" value="Unassembled WGS sequence"/>
</dbReference>
<evidence type="ECO:0000256" key="11">
    <source>
        <dbReference type="ARBA" id="ARBA00047899"/>
    </source>
</evidence>
<evidence type="ECO:0000256" key="6">
    <source>
        <dbReference type="ARBA" id="ARBA00022723"/>
    </source>
</evidence>
<dbReference type="GO" id="GO:0030688">
    <property type="term" value="C:preribosome, small subunit precursor"/>
    <property type="evidence" value="ECO:0007669"/>
    <property type="project" value="TreeGrafter"/>
</dbReference>
<dbReference type="SMART" id="SM00090">
    <property type="entry name" value="RIO"/>
    <property type="match status" value="1"/>
</dbReference>
<dbReference type="InterPro" id="IPR011009">
    <property type="entry name" value="Kinase-like_dom_sf"/>
</dbReference>
<comment type="similarity">
    <text evidence="2">Belongs to the protein kinase superfamily. RIO-type Ser/Thr kinase family.</text>
</comment>
<comment type="catalytic activity">
    <reaction evidence="11">
        <text>L-threonyl-[protein] + ATP = O-phospho-L-threonyl-[protein] + ADP + H(+)</text>
        <dbReference type="Rhea" id="RHEA:46608"/>
        <dbReference type="Rhea" id="RHEA-COMP:11060"/>
        <dbReference type="Rhea" id="RHEA-COMP:11605"/>
        <dbReference type="ChEBI" id="CHEBI:15378"/>
        <dbReference type="ChEBI" id="CHEBI:30013"/>
        <dbReference type="ChEBI" id="CHEBI:30616"/>
        <dbReference type="ChEBI" id="CHEBI:61977"/>
        <dbReference type="ChEBI" id="CHEBI:456216"/>
        <dbReference type="EC" id="2.7.11.1"/>
    </reaction>
</comment>
<evidence type="ECO:0000256" key="8">
    <source>
        <dbReference type="ARBA" id="ARBA00022777"/>
    </source>
</evidence>
<dbReference type="GO" id="GO:0046872">
    <property type="term" value="F:metal ion binding"/>
    <property type="evidence" value="ECO:0007669"/>
    <property type="project" value="UniProtKB-KW"/>
</dbReference>